<feature type="compositionally biased region" description="Low complexity" evidence="1">
    <location>
        <begin position="8"/>
        <end position="23"/>
    </location>
</feature>
<sequence>MNRDDDPFGSPLSSAPSSRSMTPEPNLCDSRMDTPNPDEIANKLNALPEVRKRKRPHKKENQKEPQHGSEMAESSVPRKKAKKLLRKEDPEEIAKSKKRGKDNKKKKRQNKLNGMFSRNPEALEAIAKKQGARHYRHAEETPNENPVSVPELRTSAASTAFQGNPRADLPEKKEYDLAELYQDGKNNFKLIKKSDRTQYVPCPKSGSIHVVISPGPKDDEWPEKMKEGADVLREYGKECRFNDVEGRRGILNSINWGISLGNGQPKPMNLNNQGTRRKAIMEKVRSHHVFISVAGLMSTHFFTWAPLLFLYYADTTGGLLEKYPELQLPFYNSVFAAFTVNFGPRTVCLPHRDSKNLAFGWCAITALGNFDYTRGGHLVLWDLKLIIEFPPGYTIFIPSAVVCHLNTTIQPGEDRFSFTMYTAGELFRWAEHGYQTETDYKKTKQAKTDVPLNATRWARGMDLFSSMEELKTGFEF</sequence>
<comment type="caution">
    <text evidence="2">The sequence shown here is derived from an EMBL/GenBank/DDBJ whole genome shotgun (WGS) entry which is preliminary data.</text>
</comment>
<evidence type="ECO:0000256" key="1">
    <source>
        <dbReference type="SAM" id="MobiDB-lite"/>
    </source>
</evidence>
<dbReference type="Proteomes" id="UP001465976">
    <property type="component" value="Unassembled WGS sequence"/>
</dbReference>
<dbReference type="Gene3D" id="3.60.130.30">
    <property type="match status" value="1"/>
</dbReference>
<organism evidence="2 3">
    <name type="scientific">Marasmius crinis-equi</name>
    <dbReference type="NCBI Taxonomy" id="585013"/>
    <lineage>
        <taxon>Eukaryota</taxon>
        <taxon>Fungi</taxon>
        <taxon>Dikarya</taxon>
        <taxon>Basidiomycota</taxon>
        <taxon>Agaricomycotina</taxon>
        <taxon>Agaricomycetes</taxon>
        <taxon>Agaricomycetidae</taxon>
        <taxon>Agaricales</taxon>
        <taxon>Marasmiineae</taxon>
        <taxon>Marasmiaceae</taxon>
        <taxon>Marasmius</taxon>
    </lineage>
</organism>
<accession>A0ABR3FFB7</accession>
<feature type="compositionally biased region" description="Basic residues" evidence="1">
    <location>
        <begin position="96"/>
        <end position="110"/>
    </location>
</feature>
<reference evidence="2 3" key="1">
    <citation type="submission" date="2024-02" db="EMBL/GenBank/DDBJ databases">
        <title>A draft genome for the cacao thread blight pathogen Marasmius crinis-equi.</title>
        <authorList>
            <person name="Cohen S.P."/>
            <person name="Baruah I.K."/>
            <person name="Amoako-Attah I."/>
            <person name="Bukari Y."/>
            <person name="Meinhardt L.W."/>
            <person name="Bailey B.A."/>
        </authorList>
    </citation>
    <scope>NUCLEOTIDE SEQUENCE [LARGE SCALE GENOMIC DNA]</scope>
    <source>
        <strain evidence="2 3">GH-76</strain>
    </source>
</reference>
<protein>
    <submittedName>
        <fullName evidence="2">Uncharacterized protein</fullName>
    </submittedName>
</protein>
<evidence type="ECO:0000313" key="3">
    <source>
        <dbReference type="Proteomes" id="UP001465976"/>
    </source>
</evidence>
<keyword evidence="3" id="KW-1185">Reference proteome</keyword>
<evidence type="ECO:0000313" key="2">
    <source>
        <dbReference type="EMBL" id="KAL0573748.1"/>
    </source>
</evidence>
<feature type="compositionally biased region" description="Basic and acidic residues" evidence="1">
    <location>
        <begin position="86"/>
        <end position="95"/>
    </location>
</feature>
<name>A0ABR3FFB7_9AGAR</name>
<gene>
    <name evidence="2" type="ORF">V5O48_008209</name>
</gene>
<dbReference type="EMBL" id="JBAHYK010000469">
    <property type="protein sequence ID" value="KAL0573748.1"/>
    <property type="molecule type" value="Genomic_DNA"/>
</dbReference>
<feature type="region of interest" description="Disordered" evidence="1">
    <location>
        <begin position="1"/>
        <end position="121"/>
    </location>
</feature>
<proteinExistence type="predicted"/>